<dbReference type="AlphaFoldDB" id="A0A4Q9QQW7"/>
<dbReference type="SUPFAM" id="SSF56935">
    <property type="entry name" value="Porins"/>
    <property type="match status" value="1"/>
</dbReference>
<evidence type="ECO:0000256" key="2">
    <source>
        <dbReference type="ARBA" id="ARBA00011233"/>
    </source>
</evidence>
<keyword evidence="5" id="KW-0812">Transmembrane</keyword>
<comment type="subcellular location">
    <subcellularLocation>
        <location evidence="1">Cell outer membrane</location>
        <topology evidence="1">Multi-pass membrane protein</topology>
    </subcellularLocation>
</comment>
<keyword evidence="3" id="KW-0813">Transport</keyword>
<dbReference type="InterPro" id="IPR050298">
    <property type="entry name" value="Gram-neg_bact_OMP"/>
</dbReference>
<dbReference type="CDD" id="cd00342">
    <property type="entry name" value="gram_neg_porins"/>
    <property type="match status" value="1"/>
</dbReference>
<reference evidence="13 14" key="1">
    <citation type="submission" date="2018-06" db="EMBL/GenBank/DDBJ databases">
        <title>Three novel Pseudomonas species isolated from symptomatic oak.</title>
        <authorList>
            <person name="Bueno-Gonzalez V."/>
            <person name="Brady C."/>
        </authorList>
    </citation>
    <scope>NUCLEOTIDE SEQUENCE [LARGE SCALE GENOMIC DNA]</scope>
    <source>
        <strain evidence="13 14">P9A</strain>
    </source>
</reference>
<feature type="chain" id="PRO_5020479507" description="Porin domain-containing protein" evidence="11">
    <location>
        <begin position="24"/>
        <end position="352"/>
    </location>
</feature>
<evidence type="ECO:0000256" key="7">
    <source>
        <dbReference type="ARBA" id="ARBA00023065"/>
    </source>
</evidence>
<proteinExistence type="predicted"/>
<evidence type="ECO:0000256" key="6">
    <source>
        <dbReference type="ARBA" id="ARBA00022729"/>
    </source>
</evidence>
<keyword evidence="7" id="KW-0406">Ion transport</keyword>
<organism evidence="13 14">
    <name type="scientific">Phytopseudomonas daroniae</name>
    <dbReference type="NCBI Taxonomy" id="2487519"/>
    <lineage>
        <taxon>Bacteria</taxon>
        <taxon>Pseudomonadati</taxon>
        <taxon>Pseudomonadota</taxon>
        <taxon>Gammaproteobacteria</taxon>
        <taxon>Pseudomonadales</taxon>
        <taxon>Pseudomonadaceae</taxon>
        <taxon>Phytopseudomonas</taxon>
    </lineage>
</organism>
<gene>
    <name evidence="13" type="ORF">DNK06_02035</name>
</gene>
<dbReference type="GO" id="GO:0015288">
    <property type="term" value="F:porin activity"/>
    <property type="evidence" value="ECO:0007669"/>
    <property type="project" value="UniProtKB-KW"/>
</dbReference>
<feature type="signal peptide" evidence="11">
    <location>
        <begin position="1"/>
        <end position="23"/>
    </location>
</feature>
<evidence type="ECO:0000259" key="12">
    <source>
        <dbReference type="Pfam" id="PF13609"/>
    </source>
</evidence>
<dbReference type="InterPro" id="IPR033900">
    <property type="entry name" value="Gram_neg_porin_domain"/>
</dbReference>
<comment type="subunit">
    <text evidence="2">Homotrimer.</text>
</comment>
<dbReference type="GO" id="GO:0046930">
    <property type="term" value="C:pore complex"/>
    <property type="evidence" value="ECO:0007669"/>
    <property type="project" value="UniProtKB-KW"/>
</dbReference>
<keyword evidence="9" id="KW-0472">Membrane</keyword>
<dbReference type="EMBL" id="QJUI01000002">
    <property type="protein sequence ID" value="TBU83245.1"/>
    <property type="molecule type" value="Genomic_DNA"/>
</dbReference>
<comment type="caution">
    <text evidence="13">The sequence shown here is derived from an EMBL/GenBank/DDBJ whole genome shotgun (WGS) entry which is preliminary data.</text>
</comment>
<keyword evidence="8" id="KW-0626">Porin</keyword>
<dbReference type="GO" id="GO:0009279">
    <property type="term" value="C:cell outer membrane"/>
    <property type="evidence" value="ECO:0007669"/>
    <property type="project" value="UniProtKB-SubCell"/>
</dbReference>
<name>A0A4Q9QQW7_9GAMM</name>
<dbReference type="Gene3D" id="2.40.160.10">
    <property type="entry name" value="Porin"/>
    <property type="match status" value="1"/>
</dbReference>
<evidence type="ECO:0000256" key="1">
    <source>
        <dbReference type="ARBA" id="ARBA00004571"/>
    </source>
</evidence>
<evidence type="ECO:0000256" key="8">
    <source>
        <dbReference type="ARBA" id="ARBA00023114"/>
    </source>
</evidence>
<dbReference type="GO" id="GO:0006811">
    <property type="term" value="P:monoatomic ion transport"/>
    <property type="evidence" value="ECO:0007669"/>
    <property type="project" value="UniProtKB-KW"/>
</dbReference>
<evidence type="ECO:0000313" key="13">
    <source>
        <dbReference type="EMBL" id="TBU83245.1"/>
    </source>
</evidence>
<keyword evidence="10" id="KW-0998">Cell outer membrane</keyword>
<evidence type="ECO:0000256" key="10">
    <source>
        <dbReference type="ARBA" id="ARBA00023237"/>
    </source>
</evidence>
<keyword evidence="6 11" id="KW-0732">Signal</keyword>
<feature type="domain" description="Porin" evidence="12">
    <location>
        <begin position="14"/>
        <end position="320"/>
    </location>
</feature>
<dbReference type="InterPro" id="IPR023614">
    <property type="entry name" value="Porin_dom_sf"/>
</dbReference>
<dbReference type="PANTHER" id="PTHR34501:SF9">
    <property type="entry name" value="MAJOR OUTER MEMBRANE PROTEIN P.IA"/>
    <property type="match status" value="1"/>
</dbReference>
<dbReference type="Proteomes" id="UP000292302">
    <property type="component" value="Unassembled WGS sequence"/>
</dbReference>
<evidence type="ECO:0000256" key="11">
    <source>
        <dbReference type="SAM" id="SignalP"/>
    </source>
</evidence>
<evidence type="ECO:0000313" key="14">
    <source>
        <dbReference type="Proteomes" id="UP000292302"/>
    </source>
</evidence>
<evidence type="ECO:0000256" key="3">
    <source>
        <dbReference type="ARBA" id="ARBA00022448"/>
    </source>
</evidence>
<accession>A0A4Q9QQW7</accession>
<evidence type="ECO:0000256" key="4">
    <source>
        <dbReference type="ARBA" id="ARBA00022452"/>
    </source>
</evidence>
<sequence length="352" mass="38743">MENTMKKLISILAMLGLPASAWADFSVSPYTILDLSYNNVSNAAHKDGGSGNRGTVRVNSSYASRWGAKANYSFLDDQELFVQYEQAIRKEDGDIKTGLDKRYLRVALVGYRSPLGIVRYGQDYGISCWALDYDPLMGRLVSSSSQLYFRDQPFVGHALSYDSPEIGPFRARFQYSTEQHARGMLFDVKKTYGATLTYTRGDISVQAGMDEQYSPDGDLDLLFGYSRFSYLAGSWQLDDLTLLAGYSQLEARGAPVGAPKRAGHAWFGGRYRMSPTWAASASLYQTDARQLGEASMLAGLLEYAASKHLSIWGSAAYMVNGGHSSFAVNGVDTPLPGQSQTSLSVGMTYIYR</sequence>
<dbReference type="PANTHER" id="PTHR34501">
    <property type="entry name" value="PROTEIN YDDL-RELATED"/>
    <property type="match status" value="1"/>
</dbReference>
<evidence type="ECO:0000256" key="5">
    <source>
        <dbReference type="ARBA" id="ARBA00022692"/>
    </source>
</evidence>
<evidence type="ECO:0000256" key="9">
    <source>
        <dbReference type="ARBA" id="ARBA00023136"/>
    </source>
</evidence>
<keyword evidence="14" id="KW-1185">Reference proteome</keyword>
<dbReference type="Pfam" id="PF13609">
    <property type="entry name" value="Porin_4"/>
    <property type="match status" value="1"/>
</dbReference>
<keyword evidence="4" id="KW-1134">Transmembrane beta strand</keyword>
<protein>
    <recommendedName>
        <fullName evidence="12">Porin domain-containing protein</fullName>
    </recommendedName>
</protein>